<dbReference type="Gene3D" id="3.10.180.10">
    <property type="entry name" value="2,3-Dihydroxybiphenyl 1,2-Dioxygenase, domain 1"/>
    <property type="match status" value="2"/>
</dbReference>
<evidence type="ECO:0000313" key="3">
    <source>
        <dbReference type="Proteomes" id="UP000295096"/>
    </source>
</evidence>
<dbReference type="SUPFAM" id="SSF54593">
    <property type="entry name" value="Glyoxalase/Bleomycin resistance protein/Dihydroxybiphenyl dioxygenase"/>
    <property type="match status" value="2"/>
</dbReference>
<accession>A0A4R5QK14</accession>
<name>A0A4R5QK14_9PROT</name>
<gene>
    <name evidence="2" type="ORF">E2C06_07410</name>
</gene>
<dbReference type="Pfam" id="PF00903">
    <property type="entry name" value="Glyoxalase"/>
    <property type="match status" value="1"/>
</dbReference>
<dbReference type="Proteomes" id="UP000295096">
    <property type="component" value="Unassembled WGS sequence"/>
</dbReference>
<comment type="caution">
    <text evidence="2">The sequence shown here is derived from an EMBL/GenBank/DDBJ whole genome shotgun (WGS) entry which is preliminary data.</text>
</comment>
<protein>
    <recommendedName>
        <fullName evidence="1">VOC domain-containing protein</fullName>
    </recommendedName>
</protein>
<dbReference type="OrthoDB" id="5243302at2"/>
<evidence type="ECO:0000313" key="2">
    <source>
        <dbReference type="EMBL" id="TDH63198.1"/>
    </source>
</evidence>
<sequence>MTWSILGASLAAHDLAASGHVFGTLLGLGAPRHRDARTLEFGPGLRLQRPDRVLSRTAGGLLGPAGARHVAIAVDDLHRVAGNLGRAALPCLEAERAEFGTDALWTLDPASNLVAFVARGPAAPEPGWHVHHVNLPAADVREATAFYVEMAGMREGRWQAPAARGDFSIDPAELSVLTLGTDNSGLHIIRPDPGFALRNGFAHNPSIGGHPAFCVPDVGAVKARLEAAGVLVSDAGVYAMAGMRQIYLLDPASNVIEVNQRV</sequence>
<dbReference type="InterPro" id="IPR004360">
    <property type="entry name" value="Glyas_Fos-R_dOase_dom"/>
</dbReference>
<organism evidence="2 3">
    <name type="scientific">Dankookia rubra</name>
    <dbReference type="NCBI Taxonomy" id="1442381"/>
    <lineage>
        <taxon>Bacteria</taxon>
        <taxon>Pseudomonadati</taxon>
        <taxon>Pseudomonadota</taxon>
        <taxon>Alphaproteobacteria</taxon>
        <taxon>Acetobacterales</taxon>
        <taxon>Roseomonadaceae</taxon>
        <taxon>Dankookia</taxon>
    </lineage>
</organism>
<dbReference type="InterPro" id="IPR037523">
    <property type="entry name" value="VOC_core"/>
</dbReference>
<feature type="domain" description="VOC" evidence="1">
    <location>
        <begin position="129"/>
        <end position="261"/>
    </location>
</feature>
<proteinExistence type="predicted"/>
<dbReference type="InterPro" id="IPR029068">
    <property type="entry name" value="Glyas_Bleomycin-R_OHBP_Dase"/>
</dbReference>
<evidence type="ECO:0000259" key="1">
    <source>
        <dbReference type="PROSITE" id="PS51819"/>
    </source>
</evidence>
<dbReference type="EMBL" id="SMSJ01000006">
    <property type="protein sequence ID" value="TDH63198.1"/>
    <property type="molecule type" value="Genomic_DNA"/>
</dbReference>
<dbReference type="PROSITE" id="PS51819">
    <property type="entry name" value="VOC"/>
    <property type="match status" value="1"/>
</dbReference>
<keyword evidence="3" id="KW-1185">Reference proteome</keyword>
<dbReference type="AlphaFoldDB" id="A0A4R5QK14"/>
<dbReference type="RefSeq" id="WP_133287959.1">
    <property type="nucleotide sequence ID" value="NZ_SMSJ01000006.1"/>
</dbReference>
<reference evidence="2 3" key="1">
    <citation type="journal article" date="2016" name="J. Microbiol.">
        <title>Dankookia rubra gen. nov., sp. nov., an alphaproteobacterium isolated from sediment of a shallow stream.</title>
        <authorList>
            <person name="Kim W.H."/>
            <person name="Kim D.H."/>
            <person name="Kang K."/>
            <person name="Ahn T.Y."/>
        </authorList>
    </citation>
    <scope>NUCLEOTIDE SEQUENCE [LARGE SCALE GENOMIC DNA]</scope>
    <source>
        <strain evidence="2 3">JCM30602</strain>
    </source>
</reference>